<evidence type="ECO:0000256" key="8">
    <source>
        <dbReference type="PIRSR" id="PIRSR600821-50"/>
    </source>
</evidence>
<dbReference type="PROSITE" id="PS00395">
    <property type="entry name" value="ALANINE_RACEMASE"/>
    <property type="match status" value="1"/>
</dbReference>
<feature type="active site" description="Proton acceptor; specific for D-alanine" evidence="7">
    <location>
        <position position="70"/>
    </location>
</feature>
<dbReference type="UniPathway" id="UPA00042">
    <property type="reaction ID" value="UER00497"/>
</dbReference>
<comment type="pathway">
    <text evidence="7">Amino-acid biosynthesis; D-alanine biosynthesis; D-alanine from L-alanine: step 1/1.</text>
</comment>
<dbReference type="SUPFAM" id="SSF50621">
    <property type="entry name" value="Alanine racemase C-terminal domain-like"/>
    <property type="match status" value="1"/>
</dbReference>
<reference evidence="11 12" key="1">
    <citation type="submission" date="2016-10" db="EMBL/GenBank/DDBJ databases">
        <authorList>
            <person name="de Groot N.N."/>
        </authorList>
    </citation>
    <scope>NUCLEOTIDE SEQUENCE [LARGE SCALE GENOMIC DNA]</scope>
    <source>
        <strain evidence="11 12">DSM 373</strain>
    </source>
</reference>
<comment type="similarity">
    <text evidence="3 7">Belongs to the alanine racemase family.</text>
</comment>
<dbReference type="GO" id="GO:0030632">
    <property type="term" value="P:D-alanine biosynthetic process"/>
    <property type="evidence" value="ECO:0007669"/>
    <property type="project" value="UniProtKB-UniRule"/>
</dbReference>
<evidence type="ECO:0000256" key="1">
    <source>
        <dbReference type="ARBA" id="ARBA00000316"/>
    </source>
</evidence>
<dbReference type="PRINTS" id="PR00992">
    <property type="entry name" value="ALARACEMASE"/>
</dbReference>
<dbReference type="Pfam" id="PF00842">
    <property type="entry name" value="Ala_racemase_C"/>
    <property type="match status" value="1"/>
</dbReference>
<dbReference type="InterPro" id="IPR011079">
    <property type="entry name" value="Ala_racemase_C"/>
</dbReference>
<dbReference type="HAMAP" id="MF_01201">
    <property type="entry name" value="Ala_racemase"/>
    <property type="match status" value="1"/>
</dbReference>
<dbReference type="Proteomes" id="UP000199250">
    <property type="component" value="Unassembled WGS sequence"/>
</dbReference>
<dbReference type="InterPro" id="IPR001608">
    <property type="entry name" value="Ala_racemase_N"/>
</dbReference>
<comment type="cofactor">
    <cofactor evidence="2 7 8">
        <name>pyridoxal 5'-phosphate</name>
        <dbReference type="ChEBI" id="CHEBI:597326"/>
    </cofactor>
</comment>
<accession>A0A1H6U728</accession>
<keyword evidence="5 7" id="KW-0663">Pyridoxal phosphate</keyword>
<dbReference type="InterPro" id="IPR020622">
    <property type="entry name" value="Ala_racemase_pyridoxalP-BS"/>
</dbReference>
<dbReference type="NCBIfam" id="TIGR00492">
    <property type="entry name" value="alr"/>
    <property type="match status" value="1"/>
</dbReference>
<comment type="catalytic activity">
    <reaction evidence="1 7">
        <text>L-alanine = D-alanine</text>
        <dbReference type="Rhea" id="RHEA:20249"/>
        <dbReference type="ChEBI" id="CHEBI:57416"/>
        <dbReference type="ChEBI" id="CHEBI:57972"/>
        <dbReference type="EC" id="5.1.1.1"/>
    </reaction>
</comment>
<dbReference type="Gene3D" id="2.40.37.10">
    <property type="entry name" value="Lyase, Ornithine Decarboxylase, Chain A, domain 1"/>
    <property type="match status" value="1"/>
</dbReference>
<evidence type="ECO:0000256" key="7">
    <source>
        <dbReference type="HAMAP-Rule" id="MF_01201"/>
    </source>
</evidence>
<proteinExistence type="inferred from homology"/>
<organism evidence="11 12">
    <name type="scientific">Azotobacter beijerinckii</name>
    <dbReference type="NCBI Taxonomy" id="170623"/>
    <lineage>
        <taxon>Bacteria</taxon>
        <taxon>Pseudomonadati</taxon>
        <taxon>Pseudomonadota</taxon>
        <taxon>Gammaproteobacteria</taxon>
        <taxon>Pseudomonadales</taxon>
        <taxon>Pseudomonadaceae</taxon>
        <taxon>Azotobacter</taxon>
    </lineage>
</organism>
<feature type="binding site" evidence="7 9">
    <location>
        <position position="338"/>
    </location>
    <ligand>
        <name>substrate</name>
    </ligand>
</feature>
<feature type="domain" description="Alanine racemase C-terminal" evidence="10">
    <location>
        <begin position="269"/>
        <end position="393"/>
    </location>
</feature>
<dbReference type="InterPro" id="IPR000821">
    <property type="entry name" value="Ala_racemase"/>
</dbReference>
<evidence type="ECO:0000256" key="5">
    <source>
        <dbReference type="ARBA" id="ARBA00022898"/>
    </source>
</evidence>
<dbReference type="SUPFAM" id="SSF51419">
    <property type="entry name" value="PLP-binding barrel"/>
    <property type="match status" value="1"/>
</dbReference>
<dbReference type="CDD" id="cd06827">
    <property type="entry name" value="PLPDE_III_AR_proteobact"/>
    <property type="match status" value="1"/>
</dbReference>
<dbReference type="GO" id="GO:0005829">
    <property type="term" value="C:cytosol"/>
    <property type="evidence" value="ECO:0007669"/>
    <property type="project" value="TreeGrafter"/>
</dbReference>
<evidence type="ECO:0000259" key="10">
    <source>
        <dbReference type="SMART" id="SM01005"/>
    </source>
</evidence>
<evidence type="ECO:0000256" key="4">
    <source>
        <dbReference type="ARBA" id="ARBA00013089"/>
    </source>
</evidence>
<dbReference type="Pfam" id="PF01168">
    <property type="entry name" value="Ala_racemase_N"/>
    <property type="match status" value="1"/>
</dbReference>
<dbReference type="FunFam" id="3.20.20.10:FF:000002">
    <property type="entry name" value="Alanine racemase"/>
    <property type="match status" value="1"/>
</dbReference>
<dbReference type="PANTHER" id="PTHR30511">
    <property type="entry name" value="ALANINE RACEMASE"/>
    <property type="match status" value="1"/>
</dbReference>
<dbReference type="GO" id="GO:0030170">
    <property type="term" value="F:pyridoxal phosphate binding"/>
    <property type="evidence" value="ECO:0007669"/>
    <property type="project" value="UniProtKB-UniRule"/>
</dbReference>
<dbReference type="EMBL" id="FNYQ01000026">
    <property type="protein sequence ID" value="SEI85417.1"/>
    <property type="molecule type" value="Genomic_DNA"/>
</dbReference>
<protein>
    <recommendedName>
        <fullName evidence="4 7">Alanine racemase</fullName>
        <ecNumber evidence="4 7">5.1.1.1</ecNumber>
    </recommendedName>
</protein>
<evidence type="ECO:0000313" key="11">
    <source>
        <dbReference type="EMBL" id="SEI85417.1"/>
    </source>
</evidence>
<dbReference type="AlphaFoldDB" id="A0A1H6U728"/>
<feature type="binding site" evidence="7 9">
    <location>
        <position position="166"/>
    </location>
    <ligand>
        <name>substrate</name>
    </ligand>
</feature>
<evidence type="ECO:0000256" key="6">
    <source>
        <dbReference type="ARBA" id="ARBA00023235"/>
    </source>
</evidence>
<dbReference type="PANTHER" id="PTHR30511:SF0">
    <property type="entry name" value="ALANINE RACEMASE, CATABOLIC-RELATED"/>
    <property type="match status" value="1"/>
</dbReference>
<dbReference type="InterPro" id="IPR029066">
    <property type="entry name" value="PLP-binding_barrel"/>
</dbReference>
<evidence type="ECO:0000256" key="2">
    <source>
        <dbReference type="ARBA" id="ARBA00001933"/>
    </source>
</evidence>
<feature type="modified residue" description="N6-(pyridoxal phosphate)lysine" evidence="7 8">
    <location>
        <position position="70"/>
    </location>
</feature>
<gene>
    <name evidence="11" type="ORF">SAMN04244572_01885</name>
</gene>
<dbReference type="GO" id="GO:0008784">
    <property type="term" value="F:alanine racemase activity"/>
    <property type="evidence" value="ECO:0007669"/>
    <property type="project" value="UniProtKB-UniRule"/>
</dbReference>
<feature type="active site" description="Proton acceptor; specific for L-alanine" evidence="7">
    <location>
        <position position="290"/>
    </location>
</feature>
<dbReference type="SMART" id="SM01005">
    <property type="entry name" value="Ala_racemase_C"/>
    <property type="match status" value="1"/>
</dbReference>
<keyword evidence="6 7" id="KW-0413">Isomerase</keyword>
<dbReference type="Gene3D" id="3.20.20.10">
    <property type="entry name" value="Alanine racemase"/>
    <property type="match status" value="1"/>
</dbReference>
<sequence>MTGVFPDVRRYFPEREPARRRSAGVPWAPPFTKDCPMRPLVATVDLAAILHNHALAKGCAPQARAFALVKANAYGHGVREVVTALHDEADGFAVACLEEAAEVRALHSRARILLLEGCFEPAEYQLAAHLGLDVAVQGVEQAEALLDAELERPLKLWLKLDSGMHRLGFSAPDLRDWHARLQGARQVAELNLMSHFACADEPNHPLTAQQLEHFQSLADLPFAGRSLANSAAILSLPQAHLDWLRPGIMLYGASPFAGRDAAALGLQPAMTLTAQLIAIREVPAGETVGYGATWRAGRPTRIGTVSCGYADGYPRNAPAGTPLAINGRRAPLAGRVSMDMLTVDLSELPEARVGDPVELWGAGLPVDEVARACGTIGYELLTRVTARVPRRYRF</sequence>
<dbReference type="FunFam" id="2.40.37.10:FF:000002">
    <property type="entry name" value="Alanine racemase"/>
    <property type="match status" value="1"/>
</dbReference>
<evidence type="ECO:0000313" key="12">
    <source>
        <dbReference type="Proteomes" id="UP000199250"/>
    </source>
</evidence>
<comment type="function">
    <text evidence="7">Catalyzes the interconversion of L-alanine and D-alanine. May also act on other amino acids.</text>
</comment>
<name>A0A1H6U728_9GAMM</name>
<evidence type="ECO:0000256" key="9">
    <source>
        <dbReference type="PIRSR" id="PIRSR600821-52"/>
    </source>
</evidence>
<dbReference type="EC" id="5.1.1.1" evidence="4 7"/>
<evidence type="ECO:0000256" key="3">
    <source>
        <dbReference type="ARBA" id="ARBA00007880"/>
    </source>
</evidence>
<dbReference type="InterPro" id="IPR009006">
    <property type="entry name" value="Ala_racemase/Decarboxylase_C"/>
</dbReference>